<dbReference type="InterPro" id="IPR036645">
    <property type="entry name" value="Elafin-like_sf"/>
</dbReference>
<feature type="signal peptide" evidence="1">
    <location>
        <begin position="1"/>
        <end position="24"/>
    </location>
</feature>
<dbReference type="GO" id="GO:0004867">
    <property type="term" value="F:serine-type endopeptidase inhibitor activity"/>
    <property type="evidence" value="ECO:0007669"/>
    <property type="project" value="TreeGrafter"/>
</dbReference>
<dbReference type="InterPro" id="IPR050514">
    <property type="entry name" value="WAP_four-disulfide_core"/>
</dbReference>
<dbReference type="AlphaFoldDB" id="A0A7R8ZI67"/>
<organism evidence="3">
    <name type="scientific">Timema douglasi</name>
    <name type="common">Walking stick</name>
    <dbReference type="NCBI Taxonomy" id="61478"/>
    <lineage>
        <taxon>Eukaryota</taxon>
        <taxon>Metazoa</taxon>
        <taxon>Ecdysozoa</taxon>
        <taxon>Arthropoda</taxon>
        <taxon>Hexapoda</taxon>
        <taxon>Insecta</taxon>
        <taxon>Pterygota</taxon>
        <taxon>Neoptera</taxon>
        <taxon>Polyneoptera</taxon>
        <taxon>Phasmatodea</taxon>
        <taxon>Timematodea</taxon>
        <taxon>Timematoidea</taxon>
        <taxon>Timematidae</taxon>
        <taxon>Timema</taxon>
    </lineage>
</organism>
<dbReference type="EMBL" id="OA581516">
    <property type="protein sequence ID" value="CAD7206400.1"/>
    <property type="molecule type" value="Genomic_DNA"/>
</dbReference>
<name>A0A7R8ZI67_TIMDO</name>
<dbReference type="InterPro" id="IPR008197">
    <property type="entry name" value="WAP_dom"/>
</dbReference>
<dbReference type="PANTHER" id="PTHR19441">
    <property type="entry name" value="WHEY ACDIC PROTEIN WAP"/>
    <property type="match status" value="1"/>
</dbReference>
<dbReference type="GO" id="GO:0005615">
    <property type="term" value="C:extracellular space"/>
    <property type="evidence" value="ECO:0007669"/>
    <property type="project" value="TreeGrafter"/>
</dbReference>
<sequence length="124" mass="13201">MAVTATSVVMVMVVVVDVMQLVSSQRKPGACALNYGTNVCVKICHQDTDCSGSNKCCPTECGGTTCSRPITTRPRQNRVKPGSCPTRPDGPWVCSSRCSVDADCRGRLKCCNNRCGALACLKPQ</sequence>
<dbReference type="PANTHER" id="PTHR19441:SF95">
    <property type="entry name" value="PERLWAPIN ISOFORM X1"/>
    <property type="match status" value="1"/>
</dbReference>
<evidence type="ECO:0000256" key="1">
    <source>
        <dbReference type="SAM" id="SignalP"/>
    </source>
</evidence>
<feature type="chain" id="PRO_5030789727" description="WAP domain-containing protein" evidence="1">
    <location>
        <begin position="25"/>
        <end position="124"/>
    </location>
</feature>
<reference evidence="3" key="1">
    <citation type="submission" date="2020-11" db="EMBL/GenBank/DDBJ databases">
        <authorList>
            <person name="Tran Van P."/>
        </authorList>
    </citation>
    <scope>NUCLEOTIDE SEQUENCE</scope>
</reference>
<dbReference type="Pfam" id="PF00095">
    <property type="entry name" value="WAP"/>
    <property type="match status" value="2"/>
</dbReference>
<feature type="domain" description="WAP" evidence="2">
    <location>
        <begin position="77"/>
        <end position="124"/>
    </location>
</feature>
<evidence type="ECO:0000313" key="3">
    <source>
        <dbReference type="EMBL" id="CAD7206400.1"/>
    </source>
</evidence>
<gene>
    <name evidence="3" type="ORF">TDIB3V08_LOCUS12549</name>
</gene>
<protein>
    <recommendedName>
        <fullName evidence="2">WAP domain-containing protein</fullName>
    </recommendedName>
</protein>
<dbReference type="PROSITE" id="PS51390">
    <property type="entry name" value="WAP"/>
    <property type="match status" value="2"/>
</dbReference>
<dbReference type="SMART" id="SM00217">
    <property type="entry name" value="WAP"/>
    <property type="match status" value="2"/>
</dbReference>
<keyword evidence="1" id="KW-0732">Signal</keyword>
<dbReference type="SUPFAM" id="SSF57256">
    <property type="entry name" value="Elafin-like"/>
    <property type="match status" value="2"/>
</dbReference>
<accession>A0A7R8ZI67</accession>
<proteinExistence type="predicted"/>
<feature type="domain" description="WAP" evidence="2">
    <location>
        <begin position="24"/>
        <end position="70"/>
    </location>
</feature>
<dbReference type="Gene3D" id="4.10.75.10">
    <property type="entry name" value="Elafin-like"/>
    <property type="match status" value="2"/>
</dbReference>
<evidence type="ECO:0000259" key="2">
    <source>
        <dbReference type="PROSITE" id="PS51390"/>
    </source>
</evidence>